<gene>
    <name evidence="2" type="ORF">MENT_LOCUS17911</name>
</gene>
<evidence type="ECO:0000259" key="1">
    <source>
        <dbReference type="PROSITE" id="PS50181"/>
    </source>
</evidence>
<dbReference type="PROSITE" id="PS50181">
    <property type="entry name" value="FBOX"/>
    <property type="match status" value="1"/>
</dbReference>
<name>A0A6V7UVL4_MELEN</name>
<reference evidence="2 3" key="1">
    <citation type="submission" date="2020-08" db="EMBL/GenBank/DDBJ databases">
        <authorList>
            <person name="Koutsovoulos G."/>
            <person name="Danchin GJ E."/>
        </authorList>
    </citation>
    <scope>NUCLEOTIDE SEQUENCE [LARGE SCALE GENOMIC DNA]</scope>
</reference>
<sequence>MISLPIEVQLRILKYLNFNELFSVKQTNSYFCNLINKYEGELARRKFLNSH</sequence>
<organism evidence="2 3">
    <name type="scientific">Meloidogyne enterolobii</name>
    <name type="common">Root-knot nematode worm</name>
    <name type="synonym">Meloidogyne mayaguensis</name>
    <dbReference type="NCBI Taxonomy" id="390850"/>
    <lineage>
        <taxon>Eukaryota</taxon>
        <taxon>Metazoa</taxon>
        <taxon>Ecdysozoa</taxon>
        <taxon>Nematoda</taxon>
        <taxon>Chromadorea</taxon>
        <taxon>Rhabditida</taxon>
        <taxon>Tylenchina</taxon>
        <taxon>Tylenchomorpha</taxon>
        <taxon>Tylenchoidea</taxon>
        <taxon>Meloidogynidae</taxon>
        <taxon>Meloidogyninae</taxon>
        <taxon>Meloidogyne</taxon>
    </lineage>
</organism>
<proteinExistence type="predicted"/>
<dbReference type="InterPro" id="IPR036047">
    <property type="entry name" value="F-box-like_dom_sf"/>
</dbReference>
<dbReference type="Gene3D" id="1.20.1280.50">
    <property type="match status" value="1"/>
</dbReference>
<accession>A0A6V7UVL4</accession>
<evidence type="ECO:0000313" key="2">
    <source>
        <dbReference type="EMBL" id="CAD2166548.1"/>
    </source>
</evidence>
<dbReference type="SMART" id="SM00256">
    <property type="entry name" value="FBOX"/>
    <property type="match status" value="1"/>
</dbReference>
<dbReference type="Pfam" id="PF12937">
    <property type="entry name" value="F-box-like"/>
    <property type="match status" value="1"/>
</dbReference>
<protein>
    <recommendedName>
        <fullName evidence="1">F-box domain-containing protein</fullName>
    </recommendedName>
</protein>
<dbReference type="InterPro" id="IPR001810">
    <property type="entry name" value="F-box_dom"/>
</dbReference>
<dbReference type="AlphaFoldDB" id="A0A6V7UVL4"/>
<evidence type="ECO:0000313" key="3">
    <source>
        <dbReference type="Proteomes" id="UP000580250"/>
    </source>
</evidence>
<dbReference type="Proteomes" id="UP000580250">
    <property type="component" value="Unassembled WGS sequence"/>
</dbReference>
<dbReference type="SUPFAM" id="SSF81383">
    <property type="entry name" value="F-box domain"/>
    <property type="match status" value="1"/>
</dbReference>
<dbReference type="OrthoDB" id="5891176at2759"/>
<comment type="caution">
    <text evidence="2">The sequence shown here is derived from an EMBL/GenBank/DDBJ whole genome shotgun (WGS) entry which is preliminary data.</text>
</comment>
<feature type="domain" description="F-box" evidence="1">
    <location>
        <begin position="1"/>
        <end position="46"/>
    </location>
</feature>
<dbReference type="EMBL" id="CAJEWN010000118">
    <property type="protein sequence ID" value="CAD2166548.1"/>
    <property type="molecule type" value="Genomic_DNA"/>
</dbReference>